<dbReference type="SUPFAM" id="SSF81606">
    <property type="entry name" value="PP2C-like"/>
    <property type="match status" value="1"/>
</dbReference>
<gene>
    <name evidence="1" type="ORF">GCM10010151_11100</name>
</gene>
<dbReference type="Proteomes" id="UP001501822">
    <property type="component" value="Unassembled WGS sequence"/>
</dbReference>
<evidence type="ECO:0000313" key="1">
    <source>
        <dbReference type="EMBL" id="GAA0323050.1"/>
    </source>
</evidence>
<organism evidence="1 2">
    <name type="scientific">Actinoallomurus spadix</name>
    <dbReference type="NCBI Taxonomy" id="79912"/>
    <lineage>
        <taxon>Bacteria</taxon>
        <taxon>Bacillati</taxon>
        <taxon>Actinomycetota</taxon>
        <taxon>Actinomycetes</taxon>
        <taxon>Streptosporangiales</taxon>
        <taxon>Thermomonosporaceae</taxon>
        <taxon>Actinoallomurus</taxon>
    </lineage>
</organism>
<dbReference type="Gene3D" id="3.60.40.10">
    <property type="entry name" value="PPM-type phosphatase domain"/>
    <property type="match status" value="1"/>
</dbReference>
<accession>A0ABN0W231</accession>
<name>A0ABN0W231_9ACTN</name>
<protein>
    <submittedName>
        <fullName evidence="1">Protein phosphatase 2C domain-containing protein</fullName>
    </submittedName>
</protein>
<dbReference type="RefSeq" id="WP_308206021.1">
    <property type="nucleotide sequence ID" value="NZ_BAAABM010000007.1"/>
</dbReference>
<dbReference type="EMBL" id="BAAABM010000007">
    <property type="protein sequence ID" value="GAA0323050.1"/>
    <property type="molecule type" value="Genomic_DNA"/>
</dbReference>
<keyword evidence="2" id="KW-1185">Reference proteome</keyword>
<reference evidence="1 2" key="1">
    <citation type="journal article" date="2019" name="Int. J. Syst. Evol. Microbiol.">
        <title>The Global Catalogue of Microorganisms (GCM) 10K type strain sequencing project: providing services to taxonomists for standard genome sequencing and annotation.</title>
        <authorList>
            <consortium name="The Broad Institute Genomics Platform"/>
            <consortium name="The Broad Institute Genome Sequencing Center for Infectious Disease"/>
            <person name="Wu L."/>
            <person name="Ma J."/>
        </authorList>
    </citation>
    <scope>NUCLEOTIDE SEQUENCE [LARGE SCALE GENOMIC DNA]</scope>
    <source>
        <strain evidence="1 2">JCM 3146</strain>
    </source>
</reference>
<dbReference type="InterPro" id="IPR036457">
    <property type="entry name" value="PPM-type-like_dom_sf"/>
</dbReference>
<proteinExistence type="predicted"/>
<evidence type="ECO:0000313" key="2">
    <source>
        <dbReference type="Proteomes" id="UP001501822"/>
    </source>
</evidence>
<sequence>MMRVTWATDQGSPARPNEDFVATALGAAVVLDGMSIDMDLETGCVHGRPWYVGQLATRLLAGLLDHGLSPAAALAQAITETAAAHGGRCDLSHPWTPATTVVALRVRDQAADYLVLSDSTLLLDQGGRVTALTADGSGFAAADPRVAGRALTGSVPLPELRRAALLTDGATRAVDAFGLADWPQTLATLGERGPAALIEQVREAERSDPDGRRWPRHKRHDDATVAYCEFPAP</sequence>
<comment type="caution">
    <text evidence="1">The sequence shown here is derived from an EMBL/GenBank/DDBJ whole genome shotgun (WGS) entry which is preliminary data.</text>
</comment>